<comment type="caution">
    <text evidence="1">The sequence shown here is derived from an EMBL/GenBank/DDBJ whole genome shotgun (WGS) entry which is preliminary data.</text>
</comment>
<dbReference type="Proteomes" id="UP001157418">
    <property type="component" value="Unassembled WGS sequence"/>
</dbReference>
<reference evidence="1 2" key="1">
    <citation type="submission" date="2022-01" db="EMBL/GenBank/DDBJ databases">
        <authorList>
            <person name="Xiong W."/>
            <person name="Schranz E."/>
        </authorList>
    </citation>
    <scope>NUCLEOTIDE SEQUENCE [LARGE SCALE GENOMIC DNA]</scope>
</reference>
<gene>
    <name evidence="1" type="ORF">LVIROSA_LOCUS26585</name>
</gene>
<sequence length="109" mass="11580">MLTFVGVMKDGLAKVIGHVLESLEFIYGVKKFRKAYVAAGNALKVEEANKLIDGGSDLVVNDGLDHETIVEEALNAFSSLDYISALGLKGLDMGKLIHKAELRGGASSS</sequence>
<organism evidence="1 2">
    <name type="scientific">Lactuca virosa</name>
    <dbReference type="NCBI Taxonomy" id="75947"/>
    <lineage>
        <taxon>Eukaryota</taxon>
        <taxon>Viridiplantae</taxon>
        <taxon>Streptophyta</taxon>
        <taxon>Embryophyta</taxon>
        <taxon>Tracheophyta</taxon>
        <taxon>Spermatophyta</taxon>
        <taxon>Magnoliopsida</taxon>
        <taxon>eudicotyledons</taxon>
        <taxon>Gunneridae</taxon>
        <taxon>Pentapetalae</taxon>
        <taxon>asterids</taxon>
        <taxon>campanulids</taxon>
        <taxon>Asterales</taxon>
        <taxon>Asteraceae</taxon>
        <taxon>Cichorioideae</taxon>
        <taxon>Cichorieae</taxon>
        <taxon>Lactucinae</taxon>
        <taxon>Lactuca</taxon>
    </lineage>
</organism>
<dbReference type="EMBL" id="CAKMRJ010005412">
    <property type="protein sequence ID" value="CAH1440449.1"/>
    <property type="molecule type" value="Genomic_DNA"/>
</dbReference>
<name>A0AAU9NRI0_9ASTR</name>
<proteinExistence type="predicted"/>
<accession>A0AAU9NRI0</accession>
<protein>
    <submittedName>
        <fullName evidence="1">Uncharacterized protein</fullName>
    </submittedName>
</protein>
<dbReference type="AlphaFoldDB" id="A0AAU9NRI0"/>
<evidence type="ECO:0000313" key="1">
    <source>
        <dbReference type="EMBL" id="CAH1440449.1"/>
    </source>
</evidence>
<keyword evidence="2" id="KW-1185">Reference proteome</keyword>
<evidence type="ECO:0000313" key="2">
    <source>
        <dbReference type="Proteomes" id="UP001157418"/>
    </source>
</evidence>